<dbReference type="PANTHER" id="PTHR47691:SF3">
    <property type="entry name" value="HTH-TYPE TRANSCRIPTIONAL REGULATOR RV0890C-RELATED"/>
    <property type="match status" value="1"/>
</dbReference>
<dbReference type="EMBL" id="JBHSAY010000029">
    <property type="protein sequence ID" value="MFC4136159.1"/>
    <property type="molecule type" value="Genomic_DNA"/>
</dbReference>
<dbReference type="Pfam" id="PF13424">
    <property type="entry name" value="TPR_12"/>
    <property type="match status" value="1"/>
</dbReference>
<gene>
    <name evidence="2" type="ORF">ACFOZ4_36595</name>
</gene>
<evidence type="ECO:0000313" key="3">
    <source>
        <dbReference type="Proteomes" id="UP001595816"/>
    </source>
</evidence>
<protein>
    <submittedName>
        <fullName evidence="2">Tetratricopeptide repeat protein</fullName>
    </submittedName>
</protein>
<dbReference type="InterPro" id="IPR011990">
    <property type="entry name" value="TPR-like_helical_dom_sf"/>
</dbReference>
<comment type="caution">
    <text evidence="2">The sequence shown here is derived from an EMBL/GenBank/DDBJ whole genome shotgun (WGS) entry which is preliminary data.</text>
</comment>
<dbReference type="Proteomes" id="UP001595816">
    <property type="component" value="Unassembled WGS sequence"/>
</dbReference>
<dbReference type="SMART" id="SM00028">
    <property type="entry name" value="TPR"/>
    <property type="match status" value="5"/>
</dbReference>
<dbReference type="Gene3D" id="3.40.50.300">
    <property type="entry name" value="P-loop containing nucleotide triphosphate hydrolases"/>
    <property type="match status" value="1"/>
</dbReference>
<evidence type="ECO:0000313" key="2">
    <source>
        <dbReference type="EMBL" id="MFC4136159.1"/>
    </source>
</evidence>
<organism evidence="2 3">
    <name type="scientific">Hamadaea flava</name>
    <dbReference type="NCBI Taxonomy" id="1742688"/>
    <lineage>
        <taxon>Bacteria</taxon>
        <taxon>Bacillati</taxon>
        <taxon>Actinomycetota</taxon>
        <taxon>Actinomycetes</taxon>
        <taxon>Micromonosporales</taxon>
        <taxon>Micromonosporaceae</taxon>
        <taxon>Hamadaea</taxon>
    </lineage>
</organism>
<dbReference type="PANTHER" id="PTHR47691">
    <property type="entry name" value="REGULATOR-RELATED"/>
    <property type="match status" value="1"/>
</dbReference>
<dbReference type="Gene3D" id="1.25.40.10">
    <property type="entry name" value="Tetratricopeptide repeat domain"/>
    <property type="match status" value="1"/>
</dbReference>
<dbReference type="RefSeq" id="WP_253751466.1">
    <property type="nucleotide sequence ID" value="NZ_JAMZDZ010000001.1"/>
</dbReference>
<dbReference type="InterPro" id="IPR027417">
    <property type="entry name" value="P-loop_NTPase"/>
</dbReference>
<accession>A0ABV8M0C6</accession>
<dbReference type="SUPFAM" id="SSF52540">
    <property type="entry name" value="P-loop containing nucleoside triphosphate hydrolases"/>
    <property type="match status" value="1"/>
</dbReference>
<keyword evidence="3" id="KW-1185">Reference proteome</keyword>
<sequence>MRVSWGDSVPEPPDPRSAGTIADLVERLRLAKVYYGDPSVRDIARMVNQTRAARSHRSAKTPPTTPSTIGYLFDARRVRLDVNLMVDVLQVIGVPPPAVRHWVQAWRVVTDTVRPERRVAASRELPAPPLALLGRDAELSTMLSSAKSVVVYGMPGVGKTALALRVAHEVTRRHGQQAVHLYADVGAIDDGDVFAGSDEIGGELLQALGVPVPSSGDAIWHALATHLQGRDCVVVLDNIGALDQIAPIVALPGTRVIATSRRRLESTARILAVPLHPLAVSESVDLLVRVSGWHEPAVDQTDLLRICELCGNLPLALTTAAAFIRKHPDWTIADHADRLAELTVFPGLHAAFQSSYRSLSAPARRLLRLLSLHPGRAIAAPAVRALCGEAPARRVLEELVGASLLDRAVGGRYAIHDLVQAFGRDRALDEERPASRRAALHRLVTSYVELVHAAATSEPDQLLSGTPDTVGAWWQAERSNLAAAIALASHLELAAETLAIARDCWIRQDMTGDFAAGLAFQEYAVRAAATMSDATAEAEALYRRGMLRWRSGAVEAGVRDLESALVTLGGIETDLLRARIHNGLGVILMSDLRYAEASEHYTFALEVYRKRDDLPGQANVLGNLGVCRMELGDLDDAAAYMVRALSIFERTGNRRGLGRSTGNLGEIHLDGGRPAEAVPLLETAVRLHQDHGNVYDASYCLASLGVARAGCGDLGQAAADIERAAALSTGLTSDHLNSHLQRRSADVALARGDRQTAEAAYRQSLATAHRARAGWTVLCCEKALAELTTSA</sequence>
<name>A0ABV8M0C6_9ACTN</name>
<dbReference type="InterPro" id="IPR019734">
    <property type="entry name" value="TPR_rpt"/>
</dbReference>
<evidence type="ECO:0000259" key="1">
    <source>
        <dbReference type="SMART" id="SM00382"/>
    </source>
</evidence>
<dbReference type="InterPro" id="IPR003593">
    <property type="entry name" value="AAA+_ATPase"/>
</dbReference>
<feature type="domain" description="AAA+ ATPase" evidence="1">
    <location>
        <begin position="145"/>
        <end position="278"/>
    </location>
</feature>
<dbReference type="SMART" id="SM00382">
    <property type="entry name" value="AAA"/>
    <property type="match status" value="1"/>
</dbReference>
<dbReference type="SUPFAM" id="SSF48452">
    <property type="entry name" value="TPR-like"/>
    <property type="match status" value="2"/>
</dbReference>
<reference evidence="3" key="1">
    <citation type="journal article" date="2019" name="Int. J. Syst. Evol. Microbiol.">
        <title>The Global Catalogue of Microorganisms (GCM) 10K type strain sequencing project: providing services to taxonomists for standard genome sequencing and annotation.</title>
        <authorList>
            <consortium name="The Broad Institute Genomics Platform"/>
            <consortium name="The Broad Institute Genome Sequencing Center for Infectious Disease"/>
            <person name="Wu L."/>
            <person name="Ma J."/>
        </authorList>
    </citation>
    <scope>NUCLEOTIDE SEQUENCE [LARGE SCALE GENOMIC DNA]</scope>
    <source>
        <strain evidence="3">CGMCC 4.7289</strain>
    </source>
</reference>
<proteinExistence type="predicted"/>
<dbReference type="PRINTS" id="PR00364">
    <property type="entry name" value="DISEASERSIST"/>
</dbReference>